<evidence type="ECO:0008006" key="3">
    <source>
        <dbReference type="Google" id="ProtNLM"/>
    </source>
</evidence>
<dbReference type="Gene3D" id="2.150.10.10">
    <property type="entry name" value="Serralysin-like metalloprotease, C-terminal"/>
    <property type="match status" value="1"/>
</dbReference>
<name>A0A285BUM9_9PROT</name>
<dbReference type="GO" id="GO:0005509">
    <property type="term" value="F:calcium ion binding"/>
    <property type="evidence" value="ECO:0007669"/>
    <property type="project" value="InterPro"/>
</dbReference>
<evidence type="ECO:0000313" key="1">
    <source>
        <dbReference type="EMBL" id="SNX58919.1"/>
    </source>
</evidence>
<gene>
    <name evidence="1" type="ORF">SAMN06296273_0378</name>
</gene>
<evidence type="ECO:0000313" key="2">
    <source>
        <dbReference type="Proteomes" id="UP000242498"/>
    </source>
</evidence>
<protein>
    <recommendedName>
        <fullName evidence="3">DUF4214 domain-containing protein</fullName>
    </recommendedName>
</protein>
<reference evidence="1 2" key="1">
    <citation type="submission" date="2017-08" db="EMBL/GenBank/DDBJ databases">
        <authorList>
            <person name="de Groot N.N."/>
        </authorList>
    </citation>
    <scope>NUCLEOTIDE SEQUENCE [LARGE SCALE GENOMIC DNA]</scope>
    <source>
        <strain evidence="1 2">Nm15</strain>
    </source>
</reference>
<dbReference type="OrthoDB" id="480426at2"/>
<dbReference type="SUPFAM" id="SSF51120">
    <property type="entry name" value="beta-Roll"/>
    <property type="match status" value="1"/>
</dbReference>
<accession>A0A285BUM9</accession>
<organism evidence="1 2">
    <name type="scientific">Nitrosomonas ureae</name>
    <dbReference type="NCBI Taxonomy" id="44577"/>
    <lineage>
        <taxon>Bacteria</taxon>
        <taxon>Pseudomonadati</taxon>
        <taxon>Pseudomonadota</taxon>
        <taxon>Betaproteobacteria</taxon>
        <taxon>Nitrosomonadales</taxon>
        <taxon>Nitrosomonadaceae</taxon>
        <taxon>Nitrosomonas</taxon>
    </lineage>
</organism>
<sequence length="395" mass="42503">MAKTYQDYFDELGFKESSSVPGSAQNYGTENSFGYIGKYQFGEAALFDLGYYGLDNSDGNLFRNDWVGNWSGKNGIDSKQDYFNDGAIQELIVREWHDILWERIKFLELDKYEGQILNDNQITISGMLSVAHLVGAGSTSSETAGLKGYLQSGAIISKADGNGTTANTFMISFSGFQTPFTVDHSSAELITGGTGRDTLTGFEGNDTLNGNENTDTAIYRGHLSDYDIRPDADGSWTVIHQNGGVDGTDTLNQIERIQFNDISLALDLDGKAGITAKTLGAVFGRESVSNETFSGIGLSLLDAGMSYETVMQFAISAALGDNITNHTAAVNLLYENVVGLAPSEKDQAYYVGLLDSGAHTVASIGIMAADTTLNEENINLAGLSQTGMEYLLTSF</sequence>
<dbReference type="InterPro" id="IPR001343">
    <property type="entry name" value="Hemolysn_Ca-bd"/>
</dbReference>
<dbReference type="RefSeq" id="WP_096291767.1">
    <property type="nucleotide sequence ID" value="NZ_LT907782.1"/>
</dbReference>
<dbReference type="AlphaFoldDB" id="A0A285BUM9"/>
<dbReference type="EMBL" id="LT907782">
    <property type="protein sequence ID" value="SNX58919.1"/>
    <property type="molecule type" value="Genomic_DNA"/>
</dbReference>
<proteinExistence type="predicted"/>
<dbReference type="Proteomes" id="UP000242498">
    <property type="component" value="Chromosome I"/>
</dbReference>
<dbReference type="InterPro" id="IPR011049">
    <property type="entry name" value="Serralysin-like_metalloprot_C"/>
</dbReference>
<dbReference type="Pfam" id="PF00353">
    <property type="entry name" value="HemolysinCabind"/>
    <property type="match status" value="1"/>
</dbReference>